<evidence type="ECO:0000313" key="4">
    <source>
        <dbReference type="Proteomes" id="UP000292702"/>
    </source>
</evidence>
<dbReference type="AlphaFoldDB" id="A0A4R0RQJ1"/>
<accession>A0A4R0RQJ1</accession>
<gene>
    <name evidence="3" type="ORF">EIP91_003788</name>
</gene>
<dbReference type="OrthoDB" id="2798132at2759"/>
<feature type="domain" description="DUF6593" evidence="2">
    <location>
        <begin position="8"/>
        <end position="173"/>
    </location>
</feature>
<evidence type="ECO:0000259" key="2">
    <source>
        <dbReference type="Pfam" id="PF20236"/>
    </source>
</evidence>
<dbReference type="InterPro" id="IPR046528">
    <property type="entry name" value="DUF6593"/>
</dbReference>
<dbReference type="EMBL" id="RWJN01000222">
    <property type="protein sequence ID" value="TCD64674.1"/>
    <property type="molecule type" value="Genomic_DNA"/>
</dbReference>
<reference evidence="3 4" key="1">
    <citation type="submission" date="2018-11" db="EMBL/GenBank/DDBJ databases">
        <title>Genome assembly of Steccherinum ochraceum LE-BIN_3174, the white-rot fungus of the Steccherinaceae family (The Residual Polyporoid clade, Polyporales, Basidiomycota).</title>
        <authorList>
            <person name="Fedorova T.V."/>
            <person name="Glazunova O.A."/>
            <person name="Landesman E.O."/>
            <person name="Moiseenko K.V."/>
            <person name="Psurtseva N.V."/>
            <person name="Savinova O.S."/>
            <person name="Shakhova N.V."/>
            <person name="Tyazhelova T.V."/>
            <person name="Vasina D.V."/>
        </authorList>
    </citation>
    <scope>NUCLEOTIDE SEQUENCE [LARGE SCALE GENOMIC DNA]</scope>
    <source>
        <strain evidence="3 4">LE-BIN_3174</strain>
    </source>
</reference>
<organism evidence="3 4">
    <name type="scientific">Steccherinum ochraceum</name>
    <dbReference type="NCBI Taxonomy" id="92696"/>
    <lineage>
        <taxon>Eukaryota</taxon>
        <taxon>Fungi</taxon>
        <taxon>Dikarya</taxon>
        <taxon>Basidiomycota</taxon>
        <taxon>Agaricomycotina</taxon>
        <taxon>Agaricomycetes</taxon>
        <taxon>Polyporales</taxon>
        <taxon>Steccherinaceae</taxon>
        <taxon>Steccherinum</taxon>
    </lineage>
</organism>
<dbReference type="Proteomes" id="UP000292702">
    <property type="component" value="Unassembled WGS sequence"/>
</dbReference>
<feature type="region of interest" description="Disordered" evidence="1">
    <location>
        <begin position="173"/>
        <end position="202"/>
    </location>
</feature>
<proteinExistence type="predicted"/>
<comment type="caution">
    <text evidence="3">The sequence shown here is derived from an EMBL/GenBank/DDBJ whole genome shotgun (WGS) entry which is preliminary data.</text>
</comment>
<feature type="compositionally biased region" description="Acidic residues" evidence="1">
    <location>
        <begin position="175"/>
        <end position="184"/>
    </location>
</feature>
<evidence type="ECO:0000313" key="3">
    <source>
        <dbReference type="EMBL" id="TCD64674.1"/>
    </source>
</evidence>
<name>A0A4R0RQJ1_9APHY</name>
<protein>
    <recommendedName>
        <fullName evidence="2">DUF6593 domain-containing protein</fullName>
    </recommendedName>
</protein>
<keyword evidence="4" id="KW-1185">Reference proteome</keyword>
<feature type="compositionally biased region" description="Gly residues" evidence="1">
    <location>
        <begin position="193"/>
        <end position="202"/>
    </location>
</feature>
<sequence>MNLYLVPNDINKTVIMTADGVAKYRVATRRKFLVGPPLSQIYRCATGPDSEDTLIGEVEWKRWSHPVVRSDRFDGTMREMELKDFLYKLGRNHSTTRYFLGSNDKEYCWNTVKGVGCVLSDRNGKKEIARLHCQALPDAYTGQEKWHIKVNPTSLDLDMIIITFVIVEKRRREQDESDKDDVEENPFKFESGFDGGVGGGGL</sequence>
<evidence type="ECO:0000256" key="1">
    <source>
        <dbReference type="SAM" id="MobiDB-lite"/>
    </source>
</evidence>
<dbReference type="Pfam" id="PF20236">
    <property type="entry name" value="DUF6593"/>
    <property type="match status" value="1"/>
</dbReference>